<comment type="caution">
    <text evidence="2">The sequence shown here is derived from an EMBL/GenBank/DDBJ whole genome shotgun (WGS) entry which is preliminary data.</text>
</comment>
<dbReference type="InterPro" id="IPR010982">
    <property type="entry name" value="Lambda_DNA-bd_dom_sf"/>
</dbReference>
<dbReference type="InterPro" id="IPR013430">
    <property type="entry name" value="Toxin_antidote_HigA"/>
</dbReference>
<dbReference type="Gene3D" id="1.10.260.40">
    <property type="entry name" value="lambda repressor-like DNA-binding domains"/>
    <property type="match status" value="1"/>
</dbReference>
<name>X1EIN3_9ZZZZ</name>
<sequence length="62" mass="7059">MLVFPDKHFSIFRLNELIKGKRGITAESALDLAESLGTSPKLWMNLQATWDLDQAMKRRVVA</sequence>
<dbReference type="PANTHER" id="PTHR36924:SF1">
    <property type="entry name" value="ANTITOXIN HIGA-1"/>
    <property type="match status" value="1"/>
</dbReference>
<dbReference type="GO" id="GO:0003677">
    <property type="term" value="F:DNA binding"/>
    <property type="evidence" value="ECO:0007669"/>
    <property type="project" value="UniProtKB-KW"/>
</dbReference>
<proteinExistence type="predicted"/>
<dbReference type="NCBIfam" id="TIGR02607">
    <property type="entry name" value="antidote_HigA"/>
    <property type="match status" value="1"/>
</dbReference>
<accession>X1EIN3</accession>
<reference evidence="2" key="1">
    <citation type="journal article" date="2014" name="Front. Microbiol.">
        <title>High frequency of phylogenetically diverse reductive dehalogenase-homologous genes in deep subseafloor sedimentary metagenomes.</title>
        <authorList>
            <person name="Kawai M."/>
            <person name="Futagami T."/>
            <person name="Toyoda A."/>
            <person name="Takaki Y."/>
            <person name="Nishi S."/>
            <person name="Hori S."/>
            <person name="Arai W."/>
            <person name="Tsubouchi T."/>
            <person name="Morono Y."/>
            <person name="Uchiyama I."/>
            <person name="Ito T."/>
            <person name="Fujiyama A."/>
            <person name="Inagaki F."/>
            <person name="Takami H."/>
        </authorList>
    </citation>
    <scope>NUCLEOTIDE SEQUENCE</scope>
    <source>
        <strain evidence="2">Expedition CK06-06</strain>
    </source>
</reference>
<gene>
    <name evidence="2" type="ORF">S01H4_59447</name>
</gene>
<dbReference type="SUPFAM" id="SSF47413">
    <property type="entry name" value="lambda repressor-like DNA-binding domains"/>
    <property type="match status" value="1"/>
</dbReference>
<protein>
    <recommendedName>
        <fullName evidence="3">HTH cro/C1-type domain-containing protein</fullName>
    </recommendedName>
</protein>
<dbReference type="PANTHER" id="PTHR36924">
    <property type="entry name" value="ANTITOXIN HIGA-1"/>
    <property type="match status" value="1"/>
</dbReference>
<evidence type="ECO:0000313" key="2">
    <source>
        <dbReference type="EMBL" id="GAH08498.1"/>
    </source>
</evidence>
<dbReference type="EMBL" id="BART01034864">
    <property type="protein sequence ID" value="GAH08498.1"/>
    <property type="molecule type" value="Genomic_DNA"/>
</dbReference>
<organism evidence="2">
    <name type="scientific">marine sediment metagenome</name>
    <dbReference type="NCBI Taxonomy" id="412755"/>
    <lineage>
        <taxon>unclassified sequences</taxon>
        <taxon>metagenomes</taxon>
        <taxon>ecological metagenomes</taxon>
    </lineage>
</organism>
<dbReference type="AlphaFoldDB" id="X1EIN3"/>
<evidence type="ECO:0008006" key="3">
    <source>
        <dbReference type="Google" id="ProtNLM"/>
    </source>
</evidence>
<evidence type="ECO:0000256" key="1">
    <source>
        <dbReference type="ARBA" id="ARBA00023125"/>
    </source>
</evidence>
<keyword evidence="1" id="KW-0238">DNA-binding</keyword>